<gene>
    <name evidence="1" type="ORF">Pla8534_44250</name>
</gene>
<protein>
    <submittedName>
        <fullName evidence="1">Uncharacterized protein</fullName>
    </submittedName>
</protein>
<reference evidence="1 2" key="1">
    <citation type="submission" date="2019-02" db="EMBL/GenBank/DDBJ databases">
        <title>Deep-cultivation of Planctomycetes and their phenomic and genomic characterization uncovers novel biology.</title>
        <authorList>
            <person name="Wiegand S."/>
            <person name="Jogler M."/>
            <person name="Boedeker C."/>
            <person name="Pinto D."/>
            <person name="Vollmers J."/>
            <person name="Rivas-Marin E."/>
            <person name="Kohn T."/>
            <person name="Peeters S.H."/>
            <person name="Heuer A."/>
            <person name="Rast P."/>
            <person name="Oberbeckmann S."/>
            <person name="Bunk B."/>
            <person name="Jeske O."/>
            <person name="Meyerdierks A."/>
            <person name="Storesund J.E."/>
            <person name="Kallscheuer N."/>
            <person name="Luecker S."/>
            <person name="Lage O.M."/>
            <person name="Pohl T."/>
            <person name="Merkel B.J."/>
            <person name="Hornburger P."/>
            <person name="Mueller R.-W."/>
            <person name="Bruemmer F."/>
            <person name="Labrenz M."/>
            <person name="Spormann A.M."/>
            <person name="Op den Camp H."/>
            <person name="Overmann J."/>
            <person name="Amann R."/>
            <person name="Jetten M.S.M."/>
            <person name="Mascher T."/>
            <person name="Medema M.H."/>
            <person name="Devos D.P."/>
            <person name="Kaster A.-K."/>
            <person name="Ovreas L."/>
            <person name="Rohde M."/>
            <person name="Galperin M.Y."/>
            <person name="Jogler C."/>
        </authorList>
    </citation>
    <scope>NUCLEOTIDE SEQUENCE [LARGE SCALE GENOMIC DNA]</scope>
    <source>
        <strain evidence="1 2">Pla85_3_4</strain>
    </source>
</reference>
<name>A0A518DXQ0_9BACT</name>
<evidence type="ECO:0000313" key="2">
    <source>
        <dbReference type="Proteomes" id="UP000317648"/>
    </source>
</evidence>
<dbReference type="Proteomes" id="UP000317648">
    <property type="component" value="Chromosome"/>
</dbReference>
<organism evidence="1 2">
    <name type="scientific">Lignipirellula cremea</name>
    <dbReference type="NCBI Taxonomy" id="2528010"/>
    <lineage>
        <taxon>Bacteria</taxon>
        <taxon>Pseudomonadati</taxon>
        <taxon>Planctomycetota</taxon>
        <taxon>Planctomycetia</taxon>
        <taxon>Pirellulales</taxon>
        <taxon>Pirellulaceae</taxon>
        <taxon>Lignipirellula</taxon>
    </lineage>
</organism>
<dbReference type="EMBL" id="CP036433">
    <property type="protein sequence ID" value="QDU96604.1"/>
    <property type="molecule type" value="Genomic_DNA"/>
</dbReference>
<proteinExistence type="predicted"/>
<evidence type="ECO:0000313" key="1">
    <source>
        <dbReference type="EMBL" id="QDU96604.1"/>
    </source>
</evidence>
<dbReference type="AlphaFoldDB" id="A0A518DXQ0"/>
<sequence length="49" mass="5674">MIDSQCALHNLRPGRMALKTVLDQHRTNLRFKKCELLLSEFARFIGFGP</sequence>
<dbReference type="KEGG" id="lcre:Pla8534_44250"/>
<keyword evidence="2" id="KW-1185">Reference proteome</keyword>
<accession>A0A518DXQ0</accession>